<reference evidence="3 4" key="2">
    <citation type="journal article" date="2019" name="G3 (Bethesda)">
        <title>Hybrid Assembly of the Genome of the Entomopathogenic Nematode Steinernema carpocapsae Identifies the X-Chromosome.</title>
        <authorList>
            <person name="Serra L."/>
            <person name="Macchietto M."/>
            <person name="Macias-Munoz A."/>
            <person name="McGill C.J."/>
            <person name="Rodriguez I.M."/>
            <person name="Rodriguez B."/>
            <person name="Murad R."/>
            <person name="Mortazavi A."/>
        </authorList>
    </citation>
    <scope>NUCLEOTIDE SEQUENCE [LARGE SCALE GENOMIC DNA]</scope>
    <source>
        <strain evidence="3 4">ALL</strain>
    </source>
</reference>
<proteinExistence type="predicted"/>
<name>A0A4U5NWQ1_STECR</name>
<dbReference type="OrthoDB" id="10602873at2759"/>
<reference evidence="3 4" key="1">
    <citation type="journal article" date="2015" name="Genome Biol.">
        <title>Comparative genomics of Steinernema reveals deeply conserved gene regulatory networks.</title>
        <authorList>
            <person name="Dillman A.R."/>
            <person name="Macchietto M."/>
            <person name="Porter C.F."/>
            <person name="Rogers A."/>
            <person name="Williams B."/>
            <person name="Antoshechkin I."/>
            <person name="Lee M.M."/>
            <person name="Goodwin Z."/>
            <person name="Lu X."/>
            <person name="Lewis E.E."/>
            <person name="Goodrich-Blair H."/>
            <person name="Stock S.P."/>
            <person name="Adams B.J."/>
            <person name="Sternberg P.W."/>
            <person name="Mortazavi A."/>
        </authorList>
    </citation>
    <scope>NUCLEOTIDE SEQUENCE [LARGE SCALE GENOMIC DNA]</scope>
    <source>
        <strain evidence="3 4">ALL</strain>
    </source>
</reference>
<gene>
    <name evidence="3" type="ORF">L596_012059</name>
</gene>
<dbReference type="Proteomes" id="UP000298663">
    <property type="component" value="Unassembled WGS sequence"/>
</dbReference>
<keyword evidence="4" id="KW-1185">Reference proteome</keyword>
<dbReference type="EMBL" id="AZBU02000003">
    <property type="protein sequence ID" value="TKR87701.1"/>
    <property type="molecule type" value="Genomic_DNA"/>
</dbReference>
<evidence type="ECO:0000313" key="3">
    <source>
        <dbReference type="EMBL" id="TKR87701.1"/>
    </source>
</evidence>
<evidence type="ECO:0000256" key="2">
    <source>
        <dbReference type="SAM" id="MobiDB-lite"/>
    </source>
</evidence>
<dbReference type="AlphaFoldDB" id="A0A4U5NWQ1"/>
<feature type="region of interest" description="Disordered" evidence="2">
    <location>
        <begin position="79"/>
        <end position="106"/>
    </location>
</feature>
<protein>
    <submittedName>
        <fullName evidence="3">Uncharacterized protein</fullName>
    </submittedName>
</protein>
<organism evidence="3 4">
    <name type="scientific">Steinernema carpocapsae</name>
    <name type="common">Entomopathogenic nematode</name>
    <dbReference type="NCBI Taxonomy" id="34508"/>
    <lineage>
        <taxon>Eukaryota</taxon>
        <taxon>Metazoa</taxon>
        <taxon>Ecdysozoa</taxon>
        <taxon>Nematoda</taxon>
        <taxon>Chromadorea</taxon>
        <taxon>Rhabditida</taxon>
        <taxon>Tylenchina</taxon>
        <taxon>Panagrolaimomorpha</taxon>
        <taxon>Strongyloidoidea</taxon>
        <taxon>Steinernematidae</taxon>
        <taxon>Steinernema</taxon>
    </lineage>
</organism>
<evidence type="ECO:0000256" key="1">
    <source>
        <dbReference type="SAM" id="Coils"/>
    </source>
</evidence>
<keyword evidence="1" id="KW-0175">Coiled coil</keyword>
<sequence length="130" mass="15299">MGRPCSLGPISKSAIRTKRCRERQKQNELDLLDLVYNVDEVVQGLQEFNELLQEQIKLLEERTEQLREYYENLRVNQQRYSEEASTKPANVLTDTQRTPAIEDRPESQKIKRFISPPIFLSFENKVSFIP</sequence>
<feature type="coiled-coil region" evidence="1">
    <location>
        <begin position="42"/>
        <end position="76"/>
    </location>
</feature>
<accession>A0A4U5NWQ1</accession>
<comment type="caution">
    <text evidence="3">The sequence shown here is derived from an EMBL/GenBank/DDBJ whole genome shotgun (WGS) entry which is preliminary data.</text>
</comment>
<evidence type="ECO:0000313" key="4">
    <source>
        <dbReference type="Proteomes" id="UP000298663"/>
    </source>
</evidence>